<proteinExistence type="predicted"/>
<dbReference type="SUPFAM" id="SSF54593">
    <property type="entry name" value="Glyoxalase/Bleomycin resistance protein/Dihydroxybiphenyl dioxygenase"/>
    <property type="match status" value="1"/>
</dbReference>
<accession>A0A5J4PFG5</accession>
<dbReference type="Pfam" id="PF00903">
    <property type="entry name" value="Glyoxalase"/>
    <property type="match status" value="1"/>
</dbReference>
<name>A0A5J4PFG5_9ZZZZ</name>
<organism evidence="2">
    <name type="scientific">termite gut metagenome</name>
    <dbReference type="NCBI Taxonomy" id="433724"/>
    <lineage>
        <taxon>unclassified sequences</taxon>
        <taxon>metagenomes</taxon>
        <taxon>organismal metagenomes</taxon>
    </lineage>
</organism>
<dbReference type="EMBL" id="SNRY01009141">
    <property type="protein sequence ID" value="KAA6307481.1"/>
    <property type="molecule type" value="Genomic_DNA"/>
</dbReference>
<dbReference type="InterPro" id="IPR004360">
    <property type="entry name" value="Glyas_Fos-R_dOase_dom"/>
</dbReference>
<dbReference type="InterPro" id="IPR029068">
    <property type="entry name" value="Glyas_Bleomycin-R_OHBP_Dase"/>
</dbReference>
<reference evidence="2" key="1">
    <citation type="submission" date="2019-03" db="EMBL/GenBank/DDBJ databases">
        <title>Single cell metagenomics reveals metabolic interactions within the superorganism composed of flagellate Streblomastix strix and complex community of Bacteroidetes bacteria on its surface.</title>
        <authorList>
            <person name="Treitli S.C."/>
            <person name="Kolisko M."/>
            <person name="Husnik F."/>
            <person name="Keeling P."/>
            <person name="Hampl V."/>
        </authorList>
    </citation>
    <scope>NUCLEOTIDE SEQUENCE</scope>
    <source>
        <strain evidence="2">STM</strain>
    </source>
</reference>
<dbReference type="Gene3D" id="3.10.180.10">
    <property type="entry name" value="2,3-Dihydroxybiphenyl 1,2-Dioxygenase, domain 1"/>
    <property type="match status" value="1"/>
</dbReference>
<feature type="non-terminal residue" evidence="2">
    <location>
        <position position="67"/>
    </location>
</feature>
<comment type="caution">
    <text evidence="2">The sequence shown here is derived from an EMBL/GenBank/DDBJ whole genome shotgun (WGS) entry which is preliminary data.</text>
</comment>
<protein>
    <recommendedName>
        <fullName evidence="1">Glyoxalase/fosfomycin resistance/dioxygenase domain-containing protein</fullName>
    </recommendedName>
</protein>
<gene>
    <name evidence="2" type="ORF">EZS27_040847</name>
</gene>
<feature type="domain" description="Glyoxalase/fosfomycin resistance/dioxygenase" evidence="1">
    <location>
        <begin position="10"/>
        <end position="52"/>
    </location>
</feature>
<dbReference type="AlphaFoldDB" id="A0A5J4PFG5"/>
<sequence length="67" mass="7479">MEYQSLSPNIGVKSVNETVKFYTEVLGFQLLMSVPETGEFAWAMVGSGNAVIMFQETGNLQEEYPQL</sequence>
<evidence type="ECO:0000259" key="1">
    <source>
        <dbReference type="Pfam" id="PF00903"/>
    </source>
</evidence>
<evidence type="ECO:0000313" key="2">
    <source>
        <dbReference type="EMBL" id="KAA6307481.1"/>
    </source>
</evidence>